<accession>A0A8J2R7Y9</accession>
<comment type="caution">
    <text evidence="1">The sequence shown here is derived from an EMBL/GenBank/DDBJ whole genome shotgun (WGS) entry which is preliminary data.</text>
</comment>
<dbReference type="EMBL" id="CAKASE010000083">
    <property type="protein sequence ID" value="CAG9585051.1"/>
    <property type="molecule type" value="Genomic_DNA"/>
</dbReference>
<dbReference type="AlphaFoldDB" id="A0A8J2R7Y9"/>
<reference evidence="1" key="1">
    <citation type="submission" date="2021-09" db="EMBL/GenBank/DDBJ databases">
        <authorList>
            <person name="Martin H S."/>
        </authorList>
    </citation>
    <scope>NUCLEOTIDE SEQUENCE</scope>
</reference>
<name>A0A8J2R7Y9_9NEOP</name>
<evidence type="ECO:0000313" key="1">
    <source>
        <dbReference type="EMBL" id="CAG9585051.1"/>
    </source>
</evidence>
<gene>
    <name evidence="1" type="ORF">DCHRY22_LOCUS15544</name>
</gene>
<protein>
    <submittedName>
        <fullName evidence="1">(African queen) hypothetical protein</fullName>
    </submittedName>
</protein>
<organism evidence="1 2">
    <name type="scientific">Danaus chrysippus</name>
    <name type="common">African queen</name>
    <dbReference type="NCBI Taxonomy" id="151541"/>
    <lineage>
        <taxon>Eukaryota</taxon>
        <taxon>Metazoa</taxon>
        <taxon>Ecdysozoa</taxon>
        <taxon>Arthropoda</taxon>
        <taxon>Hexapoda</taxon>
        <taxon>Insecta</taxon>
        <taxon>Pterygota</taxon>
        <taxon>Neoptera</taxon>
        <taxon>Endopterygota</taxon>
        <taxon>Lepidoptera</taxon>
        <taxon>Glossata</taxon>
        <taxon>Ditrysia</taxon>
        <taxon>Papilionoidea</taxon>
        <taxon>Nymphalidae</taxon>
        <taxon>Danainae</taxon>
        <taxon>Danaini</taxon>
        <taxon>Danaina</taxon>
        <taxon>Danaus</taxon>
        <taxon>Anosia</taxon>
    </lineage>
</organism>
<dbReference type="Proteomes" id="UP000789524">
    <property type="component" value="Unassembled WGS sequence"/>
</dbReference>
<evidence type="ECO:0000313" key="2">
    <source>
        <dbReference type="Proteomes" id="UP000789524"/>
    </source>
</evidence>
<keyword evidence="2" id="KW-1185">Reference proteome</keyword>
<proteinExistence type="predicted"/>
<sequence length="66" mass="6997">MLACPVCLWWAGPGARLAVSGGGDNPFTPQLEARDSGAIPLWVHHTGSCCRRAAVVTAHLRTIQSE</sequence>